<feature type="non-terminal residue" evidence="2">
    <location>
        <position position="38"/>
    </location>
</feature>
<dbReference type="EMBL" id="LXQA010429712">
    <property type="protein sequence ID" value="MCI51289.1"/>
    <property type="molecule type" value="Genomic_DNA"/>
</dbReference>
<keyword evidence="3" id="KW-1185">Reference proteome</keyword>
<evidence type="ECO:0000256" key="1">
    <source>
        <dbReference type="SAM" id="MobiDB-lite"/>
    </source>
</evidence>
<feature type="compositionally biased region" description="Basic and acidic residues" evidence="1">
    <location>
        <begin position="23"/>
        <end position="32"/>
    </location>
</feature>
<accession>A0A392SRG8</accession>
<organism evidence="2 3">
    <name type="scientific">Trifolium medium</name>
    <dbReference type="NCBI Taxonomy" id="97028"/>
    <lineage>
        <taxon>Eukaryota</taxon>
        <taxon>Viridiplantae</taxon>
        <taxon>Streptophyta</taxon>
        <taxon>Embryophyta</taxon>
        <taxon>Tracheophyta</taxon>
        <taxon>Spermatophyta</taxon>
        <taxon>Magnoliopsida</taxon>
        <taxon>eudicotyledons</taxon>
        <taxon>Gunneridae</taxon>
        <taxon>Pentapetalae</taxon>
        <taxon>rosids</taxon>
        <taxon>fabids</taxon>
        <taxon>Fabales</taxon>
        <taxon>Fabaceae</taxon>
        <taxon>Papilionoideae</taxon>
        <taxon>50 kb inversion clade</taxon>
        <taxon>NPAAA clade</taxon>
        <taxon>Hologalegina</taxon>
        <taxon>IRL clade</taxon>
        <taxon>Trifolieae</taxon>
        <taxon>Trifolium</taxon>
    </lineage>
</organism>
<sequence>MSQATTDDGQRQRSGNRHGYGGRHSDPKRRFATELLSL</sequence>
<comment type="caution">
    <text evidence="2">The sequence shown here is derived from an EMBL/GenBank/DDBJ whole genome shotgun (WGS) entry which is preliminary data.</text>
</comment>
<reference evidence="2 3" key="1">
    <citation type="journal article" date="2018" name="Front. Plant Sci.">
        <title>Red Clover (Trifolium pratense) and Zigzag Clover (T. medium) - A Picture of Genomic Similarities and Differences.</title>
        <authorList>
            <person name="Dluhosova J."/>
            <person name="Istvanek J."/>
            <person name="Nedelnik J."/>
            <person name="Repkova J."/>
        </authorList>
    </citation>
    <scope>NUCLEOTIDE SEQUENCE [LARGE SCALE GENOMIC DNA]</scope>
    <source>
        <strain evidence="3">cv. 10/8</strain>
        <tissue evidence="2">Leaf</tissue>
    </source>
</reference>
<proteinExistence type="predicted"/>
<dbReference type="AlphaFoldDB" id="A0A392SRG8"/>
<dbReference type="Proteomes" id="UP000265520">
    <property type="component" value="Unassembled WGS sequence"/>
</dbReference>
<feature type="region of interest" description="Disordered" evidence="1">
    <location>
        <begin position="1"/>
        <end position="38"/>
    </location>
</feature>
<protein>
    <submittedName>
        <fullName evidence="2">Uncharacterized protein</fullName>
    </submittedName>
</protein>
<name>A0A392SRG8_9FABA</name>
<evidence type="ECO:0000313" key="3">
    <source>
        <dbReference type="Proteomes" id="UP000265520"/>
    </source>
</evidence>
<evidence type="ECO:0000313" key="2">
    <source>
        <dbReference type="EMBL" id="MCI51289.1"/>
    </source>
</evidence>